<keyword evidence="5" id="KW-0804">Transcription</keyword>
<sequence length="474" mass="54396">MLTYSFETIGSESMYEYLYHCIKTDILQKKLKPDEKLPSKRVFAKNLGVSVITVENAYAQLAAEGYIYTQPKRGYFVANLEKQTLQPTLEKSRDGLQPKKEPAYYADFVKNSVAPDSFPFSVWAKLLRDVMDTENQTSLLSDTSVGGVMELRQALVEHLYQFRGLSVEPEQIIVGAGTQYLYSVIIQLLGRNRTYAVEDPGYTRLSKIYESNDVKCCHIPMDDFGVIPESLKSCGTDILHITPSHHFPTGIVMPVSRRYELLSWAAQEKERYIIEDDYDCEFRLFGKPIPTLQSIDVMEKVIYINTFSKSLAPTFRISYMVLPKHLVNLFYRQLGFYSCTVSTFEQFTLARFISEGYFEKHINRMRTYYRKQRDAILKALRQSELNPYITIQEEDSGLHFLMEVNTDVEDAKLIAAAKDVGIRISCVSQYYHGQPGDQTHKIIINYSGLETEKIEAAIKRLSESIVNVVQQDKS</sequence>
<dbReference type="SUPFAM" id="SSF53383">
    <property type="entry name" value="PLP-dependent transferases"/>
    <property type="match status" value="1"/>
</dbReference>
<dbReference type="InterPro" id="IPR036388">
    <property type="entry name" value="WH-like_DNA-bd_sf"/>
</dbReference>
<dbReference type="GO" id="GO:0008483">
    <property type="term" value="F:transaminase activity"/>
    <property type="evidence" value="ECO:0007669"/>
    <property type="project" value="UniProtKB-KW"/>
</dbReference>
<keyword evidence="2" id="KW-0663">Pyridoxal phosphate</keyword>
<evidence type="ECO:0000259" key="6">
    <source>
        <dbReference type="PROSITE" id="PS50949"/>
    </source>
</evidence>
<comment type="caution">
    <text evidence="7">The sequence shown here is derived from an EMBL/GenBank/DDBJ whole genome shotgun (WGS) entry which is preliminary data.</text>
</comment>
<dbReference type="SMART" id="SM00345">
    <property type="entry name" value="HTH_GNTR"/>
    <property type="match status" value="1"/>
</dbReference>
<dbReference type="SUPFAM" id="SSF46785">
    <property type="entry name" value="Winged helix' DNA-binding domain"/>
    <property type="match status" value="1"/>
</dbReference>
<evidence type="ECO:0000256" key="4">
    <source>
        <dbReference type="ARBA" id="ARBA00023125"/>
    </source>
</evidence>
<keyword evidence="3" id="KW-0805">Transcription regulation</keyword>
<dbReference type="PANTHER" id="PTHR46577">
    <property type="entry name" value="HTH-TYPE TRANSCRIPTIONAL REGULATORY PROTEIN GABR"/>
    <property type="match status" value="1"/>
</dbReference>
<reference evidence="7 8" key="1">
    <citation type="journal article" date="2020" name="Biotechnol. Biofuels">
        <title>New insights from the biogas microbiome by comprehensive genome-resolved metagenomics of nearly 1600 species originating from multiple anaerobic digesters.</title>
        <authorList>
            <person name="Campanaro S."/>
            <person name="Treu L."/>
            <person name="Rodriguez-R L.M."/>
            <person name="Kovalovszki A."/>
            <person name="Ziels R.M."/>
            <person name="Maus I."/>
            <person name="Zhu X."/>
            <person name="Kougias P.G."/>
            <person name="Basile A."/>
            <person name="Luo G."/>
            <person name="Schluter A."/>
            <person name="Konstantinidis K.T."/>
            <person name="Angelidaki I."/>
        </authorList>
    </citation>
    <scope>NUCLEOTIDE SEQUENCE [LARGE SCALE GENOMIC DNA]</scope>
    <source>
        <strain evidence="7">AS05jafATM_4</strain>
    </source>
</reference>
<dbReference type="GO" id="GO:0030170">
    <property type="term" value="F:pyridoxal phosphate binding"/>
    <property type="evidence" value="ECO:0007669"/>
    <property type="project" value="InterPro"/>
</dbReference>
<dbReference type="PROSITE" id="PS50949">
    <property type="entry name" value="HTH_GNTR"/>
    <property type="match status" value="1"/>
</dbReference>
<keyword evidence="7" id="KW-0032">Aminotransferase</keyword>
<dbReference type="AlphaFoldDB" id="A0A7C7D4S4"/>
<dbReference type="CDD" id="cd00609">
    <property type="entry name" value="AAT_like"/>
    <property type="match status" value="1"/>
</dbReference>
<dbReference type="PANTHER" id="PTHR46577:SF1">
    <property type="entry name" value="HTH-TYPE TRANSCRIPTIONAL REGULATORY PROTEIN GABR"/>
    <property type="match status" value="1"/>
</dbReference>
<organism evidence="7 8">
    <name type="scientific">Desulfitobacterium dehalogenans</name>
    <dbReference type="NCBI Taxonomy" id="36854"/>
    <lineage>
        <taxon>Bacteria</taxon>
        <taxon>Bacillati</taxon>
        <taxon>Bacillota</taxon>
        <taxon>Clostridia</taxon>
        <taxon>Eubacteriales</taxon>
        <taxon>Desulfitobacteriaceae</taxon>
        <taxon>Desulfitobacterium</taxon>
    </lineage>
</organism>
<dbReference type="InterPro" id="IPR000524">
    <property type="entry name" value="Tscrpt_reg_HTH_GntR"/>
</dbReference>
<evidence type="ECO:0000256" key="5">
    <source>
        <dbReference type="ARBA" id="ARBA00023163"/>
    </source>
</evidence>
<dbReference type="InterPro" id="IPR015424">
    <property type="entry name" value="PyrdxlP-dep_Trfase"/>
</dbReference>
<dbReference type="GO" id="GO:0003677">
    <property type="term" value="F:DNA binding"/>
    <property type="evidence" value="ECO:0007669"/>
    <property type="project" value="UniProtKB-KW"/>
</dbReference>
<dbReference type="CDD" id="cd07377">
    <property type="entry name" value="WHTH_GntR"/>
    <property type="match status" value="1"/>
</dbReference>
<dbReference type="EMBL" id="DUTF01000127">
    <property type="protein sequence ID" value="HHY26216.1"/>
    <property type="molecule type" value="Genomic_DNA"/>
</dbReference>
<comment type="similarity">
    <text evidence="1">In the C-terminal section; belongs to the class-I pyridoxal-phosphate-dependent aminotransferase family.</text>
</comment>
<keyword evidence="4" id="KW-0238">DNA-binding</keyword>
<evidence type="ECO:0000313" key="8">
    <source>
        <dbReference type="Proteomes" id="UP000553059"/>
    </source>
</evidence>
<dbReference type="Gene3D" id="3.40.640.10">
    <property type="entry name" value="Type I PLP-dependent aspartate aminotransferase-like (Major domain)"/>
    <property type="match status" value="1"/>
</dbReference>
<dbReference type="InterPro" id="IPR036390">
    <property type="entry name" value="WH_DNA-bd_sf"/>
</dbReference>
<dbReference type="Proteomes" id="UP000553059">
    <property type="component" value="Unassembled WGS sequence"/>
</dbReference>
<dbReference type="Pfam" id="PF00155">
    <property type="entry name" value="Aminotran_1_2"/>
    <property type="match status" value="1"/>
</dbReference>
<evidence type="ECO:0000256" key="2">
    <source>
        <dbReference type="ARBA" id="ARBA00022898"/>
    </source>
</evidence>
<keyword evidence="7" id="KW-0808">Transferase</keyword>
<gene>
    <name evidence="7" type="ORF">GX523_05590</name>
</gene>
<protein>
    <submittedName>
        <fullName evidence="7">PLP-dependent aminotransferase family protein</fullName>
    </submittedName>
</protein>
<dbReference type="Pfam" id="PF00392">
    <property type="entry name" value="GntR"/>
    <property type="match status" value="1"/>
</dbReference>
<dbReference type="Gene3D" id="1.10.10.10">
    <property type="entry name" value="Winged helix-like DNA-binding domain superfamily/Winged helix DNA-binding domain"/>
    <property type="match status" value="1"/>
</dbReference>
<evidence type="ECO:0000256" key="1">
    <source>
        <dbReference type="ARBA" id="ARBA00005384"/>
    </source>
</evidence>
<accession>A0A7C7D4S4</accession>
<dbReference type="GO" id="GO:0003700">
    <property type="term" value="F:DNA-binding transcription factor activity"/>
    <property type="evidence" value="ECO:0007669"/>
    <property type="project" value="InterPro"/>
</dbReference>
<dbReference type="InterPro" id="IPR015421">
    <property type="entry name" value="PyrdxlP-dep_Trfase_major"/>
</dbReference>
<feature type="domain" description="HTH gntR-type" evidence="6">
    <location>
        <begin position="12"/>
        <end position="80"/>
    </location>
</feature>
<proteinExistence type="inferred from homology"/>
<dbReference type="InterPro" id="IPR051446">
    <property type="entry name" value="HTH_trans_reg/aminotransferase"/>
</dbReference>
<evidence type="ECO:0000256" key="3">
    <source>
        <dbReference type="ARBA" id="ARBA00023015"/>
    </source>
</evidence>
<name>A0A7C7D4S4_9FIRM</name>
<evidence type="ECO:0000313" key="7">
    <source>
        <dbReference type="EMBL" id="HHY26216.1"/>
    </source>
</evidence>
<dbReference type="InterPro" id="IPR004839">
    <property type="entry name" value="Aminotransferase_I/II_large"/>
</dbReference>